<feature type="compositionally biased region" description="Basic and acidic residues" evidence="1">
    <location>
        <begin position="82"/>
        <end position="106"/>
    </location>
</feature>
<evidence type="ECO:0000313" key="3">
    <source>
        <dbReference type="Proteomes" id="UP000572984"/>
    </source>
</evidence>
<evidence type="ECO:0000256" key="1">
    <source>
        <dbReference type="SAM" id="MobiDB-lite"/>
    </source>
</evidence>
<dbReference type="EMBL" id="JACDXJ010000004">
    <property type="protein sequence ID" value="MBA1159381.1"/>
    <property type="molecule type" value="Genomic_DNA"/>
</dbReference>
<dbReference type="RefSeq" id="WP_181054969.1">
    <property type="nucleotide sequence ID" value="NZ_JACDXJ010000004.1"/>
</dbReference>
<evidence type="ECO:0008006" key="4">
    <source>
        <dbReference type="Google" id="ProtNLM"/>
    </source>
</evidence>
<accession>A0A838BVC2</accession>
<proteinExistence type="predicted"/>
<name>A0A838BVC2_9HYPH</name>
<feature type="compositionally biased region" description="Low complexity" evidence="1">
    <location>
        <begin position="54"/>
        <end position="64"/>
    </location>
</feature>
<feature type="compositionally biased region" description="Low complexity" evidence="1">
    <location>
        <begin position="35"/>
        <end position="46"/>
    </location>
</feature>
<comment type="caution">
    <text evidence="2">The sequence shown here is derived from an EMBL/GenBank/DDBJ whole genome shotgun (WGS) entry which is preliminary data.</text>
</comment>
<organism evidence="2 3">
    <name type="scientific">Microvirga mediterraneensis</name>
    <dbReference type="NCBI Taxonomy" id="2754695"/>
    <lineage>
        <taxon>Bacteria</taxon>
        <taxon>Pseudomonadati</taxon>
        <taxon>Pseudomonadota</taxon>
        <taxon>Alphaproteobacteria</taxon>
        <taxon>Hyphomicrobiales</taxon>
        <taxon>Methylobacteriaceae</taxon>
        <taxon>Microvirga</taxon>
    </lineage>
</organism>
<gene>
    <name evidence="2" type="ORF">H0S73_25215</name>
</gene>
<feature type="region of interest" description="Disordered" evidence="1">
    <location>
        <begin position="14"/>
        <end position="106"/>
    </location>
</feature>
<reference evidence="2 3" key="1">
    <citation type="submission" date="2020-07" db="EMBL/GenBank/DDBJ databases">
        <title>Draft genome and description of Microvirga mediterraneensis Marseille-Q2068 sp. nov.</title>
        <authorList>
            <person name="Boxberger M."/>
        </authorList>
    </citation>
    <scope>NUCLEOTIDE SEQUENCE [LARGE SCALE GENOMIC DNA]</scope>
    <source>
        <strain evidence="2 3">Marseille-Q2068</strain>
    </source>
</reference>
<feature type="compositionally biased region" description="Gly residues" evidence="1">
    <location>
        <begin position="17"/>
        <end position="34"/>
    </location>
</feature>
<dbReference type="AlphaFoldDB" id="A0A838BVC2"/>
<dbReference type="Proteomes" id="UP000572984">
    <property type="component" value="Unassembled WGS sequence"/>
</dbReference>
<protein>
    <recommendedName>
        <fullName evidence="4">Endoprotease</fullName>
    </recommendedName>
</protein>
<keyword evidence="3" id="KW-1185">Reference proteome</keyword>
<evidence type="ECO:0000313" key="2">
    <source>
        <dbReference type="EMBL" id="MBA1159381.1"/>
    </source>
</evidence>
<sequence length="257" mass="26393">MNLKWMLLQGVRNAEGAAGGGSGSDGGAPAGGAAGNDSGAPSDGGAPAAGGSAGSAEGAKPAEGFAVAVDGTVPAANAQEGDGDKPKEGEEGADKDVKKDEPEPELKAEDYKFVLPDGAEPDPAQAQEFTQFCLDHKVPPEQAQAMVDFHAQILGKQVKAWTDQVSAWGEETRNDPEYGGAEYEQNMGIANRALLEFGGPKLGEAARQYGWGNHPEFVRFMVNVGKALGAPSTEKGGGQGNMGTSIPLHQALYPGMK</sequence>